<accession>A0A6J7U246</accession>
<dbReference type="GO" id="GO:0004794">
    <property type="term" value="F:threonine deaminase activity"/>
    <property type="evidence" value="ECO:0007669"/>
    <property type="project" value="UniProtKB-EC"/>
</dbReference>
<organism evidence="10">
    <name type="scientific">freshwater metagenome</name>
    <dbReference type="NCBI Taxonomy" id="449393"/>
    <lineage>
        <taxon>unclassified sequences</taxon>
        <taxon>metagenomes</taxon>
        <taxon>ecological metagenomes</taxon>
    </lineage>
</organism>
<dbReference type="InterPro" id="IPR045865">
    <property type="entry name" value="ACT-like_dom_sf"/>
</dbReference>
<dbReference type="InterPro" id="IPR000634">
    <property type="entry name" value="Ser/Thr_deHydtase_PyrdxlP-BS"/>
</dbReference>
<dbReference type="CDD" id="cd04886">
    <property type="entry name" value="ACT_ThrD-II-like"/>
    <property type="match status" value="1"/>
</dbReference>
<evidence type="ECO:0000259" key="8">
    <source>
        <dbReference type="PROSITE" id="PS51671"/>
    </source>
</evidence>
<reference evidence="10" key="1">
    <citation type="submission" date="2020-05" db="EMBL/GenBank/DDBJ databases">
        <authorList>
            <person name="Chiriac C."/>
            <person name="Salcher M."/>
            <person name="Ghai R."/>
            <person name="Kavagutti S V."/>
        </authorList>
    </citation>
    <scope>NUCLEOTIDE SEQUENCE</scope>
</reference>
<dbReference type="InterPro" id="IPR036052">
    <property type="entry name" value="TrpB-like_PALP_sf"/>
</dbReference>
<dbReference type="PANTHER" id="PTHR48078">
    <property type="entry name" value="THREONINE DEHYDRATASE, MITOCHONDRIAL-RELATED"/>
    <property type="match status" value="1"/>
</dbReference>
<dbReference type="PROSITE" id="PS51671">
    <property type="entry name" value="ACT"/>
    <property type="match status" value="1"/>
</dbReference>
<dbReference type="SUPFAM" id="SSF55021">
    <property type="entry name" value="ACT-like"/>
    <property type="match status" value="1"/>
</dbReference>
<gene>
    <name evidence="9" type="ORF">UFOPK4098_01432</name>
    <name evidence="10" type="ORF">UFOPK4347_00223</name>
</gene>
<proteinExistence type="inferred from homology"/>
<evidence type="ECO:0000256" key="1">
    <source>
        <dbReference type="ARBA" id="ARBA00001933"/>
    </source>
</evidence>
<evidence type="ECO:0000256" key="3">
    <source>
        <dbReference type="ARBA" id="ARBA00010869"/>
    </source>
</evidence>
<dbReference type="InterPro" id="IPR001926">
    <property type="entry name" value="TrpB-like_PALP"/>
</dbReference>
<evidence type="ECO:0000256" key="5">
    <source>
        <dbReference type="ARBA" id="ARBA00022624"/>
    </source>
</evidence>
<dbReference type="Pfam" id="PF00291">
    <property type="entry name" value="PALP"/>
    <property type="match status" value="1"/>
</dbReference>
<dbReference type="Gene3D" id="3.40.50.1100">
    <property type="match status" value="2"/>
</dbReference>
<keyword evidence="5" id="KW-0028">Amino-acid biosynthesis</keyword>
<name>A0A6J7U246_9ZZZZ</name>
<dbReference type="GO" id="GO:0006567">
    <property type="term" value="P:L-threonine catabolic process"/>
    <property type="evidence" value="ECO:0007669"/>
    <property type="project" value="TreeGrafter"/>
</dbReference>
<evidence type="ECO:0000313" key="10">
    <source>
        <dbReference type="EMBL" id="CAB5059755.1"/>
    </source>
</evidence>
<protein>
    <recommendedName>
        <fullName evidence="4">threonine ammonia-lyase</fullName>
        <ecNumber evidence="4">4.3.1.19</ecNumber>
    </recommendedName>
</protein>
<evidence type="ECO:0000256" key="7">
    <source>
        <dbReference type="ARBA" id="ARBA00023239"/>
    </source>
</evidence>
<keyword evidence="5" id="KW-0412">Isoleucine biosynthesis</keyword>
<comment type="pathway">
    <text evidence="2">Amino-acid biosynthesis; L-isoleucine biosynthesis; 2-oxobutanoate from L-threonine: step 1/1.</text>
</comment>
<dbReference type="GO" id="GO:0006565">
    <property type="term" value="P:L-serine catabolic process"/>
    <property type="evidence" value="ECO:0007669"/>
    <property type="project" value="TreeGrafter"/>
</dbReference>
<evidence type="ECO:0000256" key="6">
    <source>
        <dbReference type="ARBA" id="ARBA00022898"/>
    </source>
</evidence>
<dbReference type="EMBL" id="CAFBQU010000003">
    <property type="protein sequence ID" value="CAB5059755.1"/>
    <property type="molecule type" value="Genomic_DNA"/>
</dbReference>
<dbReference type="GO" id="GO:0003941">
    <property type="term" value="F:L-serine ammonia-lyase activity"/>
    <property type="evidence" value="ECO:0007669"/>
    <property type="project" value="TreeGrafter"/>
</dbReference>
<dbReference type="InterPro" id="IPR050147">
    <property type="entry name" value="Ser/Thr_Dehydratase"/>
</dbReference>
<keyword evidence="6" id="KW-0663">Pyridoxal phosphate</keyword>
<feature type="domain" description="ACT" evidence="8">
    <location>
        <begin position="328"/>
        <end position="404"/>
    </location>
</feature>
<dbReference type="UniPathway" id="UPA00047">
    <property type="reaction ID" value="UER00054"/>
</dbReference>
<comment type="cofactor">
    <cofactor evidence="1">
        <name>pyridoxal 5'-phosphate</name>
        <dbReference type="ChEBI" id="CHEBI:597326"/>
    </cofactor>
</comment>
<dbReference type="Pfam" id="PF01842">
    <property type="entry name" value="ACT"/>
    <property type="match status" value="1"/>
</dbReference>
<dbReference type="FunFam" id="3.40.50.1100:FF:000005">
    <property type="entry name" value="Threonine dehydratase catabolic"/>
    <property type="match status" value="1"/>
</dbReference>
<evidence type="ECO:0000256" key="4">
    <source>
        <dbReference type="ARBA" id="ARBA00012096"/>
    </source>
</evidence>
<dbReference type="EMBL" id="CAFBPN010000118">
    <property type="protein sequence ID" value="CAB5029773.1"/>
    <property type="molecule type" value="Genomic_DNA"/>
</dbReference>
<sequence length="404" mass="41647">MQMGETAISPQDILSAADAGRAYVKHTPITPSAALSELCGGSVVLKAENLQRTGSFKIRGALNKLSTLGASAQHGVVAGSAGNHAGALAFAAKAHGVKCEIFVPSGASLSKIAACRAYGATASEGGESLDNAVARAMERAQETGMAFCHPYDDLAVIAGQATLGLELINDIDNLRTVVIPLGGGGLAGGTAIALKQFDPSIKVIGVQVNACAPYAHSPAPDGPVVTLADGIAVKRPGTITRPIIEKWLDDVVVVDEDDVADAMILLMERGKLLVEGAGAVGVSALMRGLVTPSAQGTTCVVLSGGNVDMGLIPGLIRRHETQAGRRLIVFVRISDRPGGLAQLLSLFAENGANLVEVEHVREGVDLHVRETGVQIVLETRGPEHAATVLEAARSGGYEITELTR</sequence>
<dbReference type="PROSITE" id="PS00165">
    <property type="entry name" value="DEHYDRATASE_SER_THR"/>
    <property type="match status" value="1"/>
</dbReference>
<evidence type="ECO:0000256" key="2">
    <source>
        <dbReference type="ARBA" id="ARBA00004810"/>
    </source>
</evidence>
<dbReference type="InterPro" id="IPR002912">
    <property type="entry name" value="ACT_dom"/>
</dbReference>
<dbReference type="AlphaFoldDB" id="A0A6J7U246"/>
<comment type="similarity">
    <text evidence="3">Belongs to the serine/threonine dehydratase family.</text>
</comment>
<dbReference type="EC" id="4.3.1.19" evidence="4"/>
<dbReference type="SUPFAM" id="SSF53686">
    <property type="entry name" value="Tryptophan synthase beta subunit-like PLP-dependent enzymes"/>
    <property type="match status" value="1"/>
</dbReference>
<keyword evidence="5" id="KW-0100">Branched-chain amino acid biosynthesis</keyword>
<dbReference type="GO" id="GO:0009097">
    <property type="term" value="P:isoleucine biosynthetic process"/>
    <property type="evidence" value="ECO:0007669"/>
    <property type="project" value="UniProtKB-UniPathway"/>
</dbReference>
<evidence type="ECO:0000313" key="9">
    <source>
        <dbReference type="EMBL" id="CAB5029773.1"/>
    </source>
</evidence>
<dbReference type="PANTHER" id="PTHR48078:SF6">
    <property type="entry name" value="L-THREONINE DEHYDRATASE CATABOLIC TDCB"/>
    <property type="match status" value="1"/>
</dbReference>
<keyword evidence="7" id="KW-0456">Lyase</keyword>
<dbReference type="GO" id="GO:0030170">
    <property type="term" value="F:pyridoxal phosphate binding"/>
    <property type="evidence" value="ECO:0007669"/>
    <property type="project" value="InterPro"/>
</dbReference>
<dbReference type="InterPro" id="IPR044561">
    <property type="entry name" value="ACT_ThrD-II-like"/>
</dbReference>